<dbReference type="AlphaFoldDB" id="A0A0B5FAD7"/>
<accession>A0A0B5FAD7</accession>
<sequence>MTRTLDSERAAALAEAASAATEKITSSKWPVLLAKSLRDVDATWQESAEVCADVAWCARAAGNSALVLLTPEHVTDCSIDPVIGRAYRHLYLSALRYDFHCRVIESLMNTVPASVLNEDPYSQALYAFSQMGQSRTAGLATMHRVLVAAPDHPKTLHVLLHGVWLGTFLPGRAPMLLALAGLLPEGGLDDPIALFRMASARRSLGQYPEALTAIDRALELLPPGELSVHADLVRERVLITAAHDLALLVPNRPDPPHDHLHPAMRRQRLRIAHRRPRPRGPHQ</sequence>
<keyword evidence="3" id="KW-1185">Reference proteome</keyword>
<dbReference type="PROSITE" id="PS50005">
    <property type="entry name" value="TPR"/>
    <property type="match status" value="1"/>
</dbReference>
<reference evidence="2 3" key="1">
    <citation type="submission" date="2015-01" db="EMBL/GenBank/DDBJ databases">
        <title>Enhanced salinomycin production by adjusting the supply of polyketide extender units in Streptomyce albus DSM 41398.</title>
        <authorList>
            <person name="Lu C."/>
        </authorList>
    </citation>
    <scope>NUCLEOTIDE SEQUENCE [LARGE SCALE GENOMIC DNA]</scope>
    <source>
        <strain evidence="3">ATCC 21838 / DSM 41398 / FERM P-419 / JCM 4703 / NBRC 107858</strain>
    </source>
</reference>
<dbReference type="InterPro" id="IPR011990">
    <property type="entry name" value="TPR-like_helical_dom_sf"/>
</dbReference>
<gene>
    <name evidence="2" type="ORF">SLNWT_7046</name>
</gene>
<dbReference type="EMBL" id="CP010519">
    <property type="protein sequence ID" value="AJE87422.1"/>
    <property type="molecule type" value="Genomic_DNA"/>
</dbReference>
<protein>
    <submittedName>
        <fullName evidence="2">Uncharacterized protein</fullName>
    </submittedName>
</protein>
<name>A0A0B5FAD7_STRA4</name>
<dbReference type="SUPFAM" id="SSF48452">
    <property type="entry name" value="TPR-like"/>
    <property type="match status" value="1"/>
</dbReference>
<evidence type="ECO:0000256" key="1">
    <source>
        <dbReference type="PROSITE-ProRule" id="PRU00339"/>
    </source>
</evidence>
<dbReference type="KEGG" id="sals:SLNWT_7046"/>
<organism evidence="2 3">
    <name type="scientific">Streptomyces albus (strain ATCC 21838 / DSM 41398 / FERM P-419 / JCM 4703 / NBRC 107858)</name>
    <dbReference type="NCBI Taxonomy" id="1081613"/>
    <lineage>
        <taxon>Bacteria</taxon>
        <taxon>Bacillati</taxon>
        <taxon>Actinomycetota</taxon>
        <taxon>Actinomycetes</taxon>
        <taxon>Kitasatosporales</taxon>
        <taxon>Streptomycetaceae</taxon>
        <taxon>Streptomyces</taxon>
    </lineage>
</organism>
<dbReference type="Proteomes" id="UP000031523">
    <property type="component" value="Chromosome"/>
</dbReference>
<keyword evidence="1" id="KW-0802">TPR repeat</keyword>
<feature type="repeat" description="TPR" evidence="1">
    <location>
        <begin position="191"/>
        <end position="224"/>
    </location>
</feature>
<evidence type="ECO:0000313" key="3">
    <source>
        <dbReference type="Proteomes" id="UP000031523"/>
    </source>
</evidence>
<proteinExistence type="predicted"/>
<evidence type="ECO:0000313" key="2">
    <source>
        <dbReference type="EMBL" id="AJE87422.1"/>
    </source>
</evidence>
<dbReference type="InterPro" id="IPR019734">
    <property type="entry name" value="TPR_rpt"/>
</dbReference>
<dbReference type="Gene3D" id="1.25.40.10">
    <property type="entry name" value="Tetratricopeptide repeat domain"/>
    <property type="match status" value="1"/>
</dbReference>